<dbReference type="EMBL" id="FUXZ01000012">
    <property type="protein sequence ID" value="SKA70072.1"/>
    <property type="molecule type" value="Genomic_DNA"/>
</dbReference>
<proteinExistence type="predicted"/>
<dbReference type="AlphaFoldDB" id="A0A1T4VYH0"/>
<dbReference type="Proteomes" id="UP000190814">
    <property type="component" value="Unassembled WGS sequence"/>
</dbReference>
<dbReference type="GO" id="GO:0006508">
    <property type="term" value="P:proteolysis"/>
    <property type="evidence" value="ECO:0007669"/>
    <property type="project" value="UniProtKB-KW"/>
</dbReference>
<evidence type="ECO:0000259" key="6">
    <source>
        <dbReference type="Pfam" id="PF01957"/>
    </source>
</evidence>
<feature type="domain" description="NfeD-like C-terminal" evidence="6">
    <location>
        <begin position="82"/>
        <end position="143"/>
    </location>
</feature>
<gene>
    <name evidence="7" type="ORF">SAMN02745111_01977</name>
</gene>
<dbReference type="OrthoDB" id="5054at2"/>
<protein>
    <submittedName>
        <fullName evidence="7">Membrane protein implicated in regulation of membrane protease activity</fullName>
    </submittedName>
</protein>
<keyword evidence="4 5" id="KW-0472">Membrane</keyword>
<dbReference type="Gene3D" id="2.40.50.140">
    <property type="entry name" value="Nucleic acid-binding proteins"/>
    <property type="match status" value="1"/>
</dbReference>
<name>A0A1T4VYH0_9FIRM</name>
<dbReference type="InterPro" id="IPR052165">
    <property type="entry name" value="Membrane_assoc_protease"/>
</dbReference>
<dbReference type="PANTHER" id="PTHR33507">
    <property type="entry name" value="INNER MEMBRANE PROTEIN YBBJ"/>
    <property type="match status" value="1"/>
</dbReference>
<dbReference type="GO" id="GO:0005886">
    <property type="term" value="C:plasma membrane"/>
    <property type="evidence" value="ECO:0007669"/>
    <property type="project" value="TreeGrafter"/>
</dbReference>
<accession>A0A1T4VYH0</accession>
<keyword evidence="7" id="KW-0378">Hydrolase</keyword>
<dbReference type="Pfam" id="PF01957">
    <property type="entry name" value="NfeD"/>
    <property type="match status" value="1"/>
</dbReference>
<feature type="transmembrane region" description="Helical" evidence="5">
    <location>
        <begin position="7"/>
        <end position="31"/>
    </location>
</feature>
<dbReference type="InterPro" id="IPR002810">
    <property type="entry name" value="NfeD-like_C"/>
</dbReference>
<evidence type="ECO:0000313" key="7">
    <source>
        <dbReference type="EMBL" id="SKA70072.1"/>
    </source>
</evidence>
<organism evidence="7 8">
    <name type="scientific">Eubacterium uniforme</name>
    <dbReference type="NCBI Taxonomy" id="39495"/>
    <lineage>
        <taxon>Bacteria</taxon>
        <taxon>Bacillati</taxon>
        <taxon>Bacillota</taxon>
        <taxon>Clostridia</taxon>
        <taxon>Eubacteriales</taxon>
        <taxon>Eubacteriaceae</taxon>
        <taxon>Eubacterium</taxon>
    </lineage>
</organism>
<dbReference type="PANTHER" id="PTHR33507:SF3">
    <property type="entry name" value="INNER MEMBRANE PROTEIN YBBJ"/>
    <property type="match status" value="1"/>
</dbReference>
<evidence type="ECO:0000256" key="4">
    <source>
        <dbReference type="ARBA" id="ARBA00023136"/>
    </source>
</evidence>
<evidence type="ECO:0000256" key="1">
    <source>
        <dbReference type="ARBA" id="ARBA00004141"/>
    </source>
</evidence>
<evidence type="ECO:0000256" key="2">
    <source>
        <dbReference type="ARBA" id="ARBA00022692"/>
    </source>
</evidence>
<keyword evidence="3 5" id="KW-1133">Transmembrane helix</keyword>
<dbReference type="GO" id="GO:0008233">
    <property type="term" value="F:peptidase activity"/>
    <property type="evidence" value="ECO:0007669"/>
    <property type="project" value="UniProtKB-KW"/>
</dbReference>
<keyword evidence="8" id="KW-1185">Reference proteome</keyword>
<evidence type="ECO:0000256" key="5">
    <source>
        <dbReference type="SAM" id="Phobius"/>
    </source>
</evidence>
<keyword evidence="2 5" id="KW-0812">Transmembrane</keyword>
<dbReference type="InterPro" id="IPR012340">
    <property type="entry name" value="NA-bd_OB-fold"/>
</dbReference>
<dbReference type="STRING" id="39495.SAMN02745111_01977"/>
<comment type="subcellular location">
    <subcellularLocation>
        <location evidence="1">Membrane</location>
        <topology evidence="1">Multi-pass membrane protein</topology>
    </subcellularLocation>
</comment>
<sequence>MSDAQIMWLVLLIIFVVIEALTVSLVTIWFAVGSVAAFIACMLGANIIVQWFVGIAVSVLVLLIFRPIARAQAKKGGEPTNVDSMVGKTCLVKEEIDNAKSTGQVLVGDLEWSARAVNDKDIIPADTQVVIEKVEGVKVFVRKA</sequence>
<dbReference type="RefSeq" id="WP_078766816.1">
    <property type="nucleotide sequence ID" value="NZ_FUXZ01000012.1"/>
</dbReference>
<keyword evidence="7" id="KW-0645">Protease</keyword>
<reference evidence="7 8" key="1">
    <citation type="submission" date="2017-02" db="EMBL/GenBank/DDBJ databases">
        <authorList>
            <person name="Peterson S.W."/>
        </authorList>
    </citation>
    <scope>NUCLEOTIDE SEQUENCE [LARGE SCALE GENOMIC DNA]</scope>
    <source>
        <strain evidence="7 8">ATCC 35992</strain>
    </source>
</reference>
<evidence type="ECO:0000256" key="3">
    <source>
        <dbReference type="ARBA" id="ARBA00022989"/>
    </source>
</evidence>
<feature type="transmembrane region" description="Helical" evidence="5">
    <location>
        <begin position="37"/>
        <end position="65"/>
    </location>
</feature>
<evidence type="ECO:0000313" key="8">
    <source>
        <dbReference type="Proteomes" id="UP000190814"/>
    </source>
</evidence>